<evidence type="ECO:0000313" key="8">
    <source>
        <dbReference type="EMBL" id="RIH64746.1"/>
    </source>
</evidence>
<dbReference type="Pfam" id="PF14322">
    <property type="entry name" value="SusD-like_3"/>
    <property type="match status" value="1"/>
</dbReference>
<dbReference type="InterPro" id="IPR012944">
    <property type="entry name" value="SusD_RagB_dom"/>
</dbReference>
<dbReference type="InterPro" id="IPR011990">
    <property type="entry name" value="TPR-like_helical_dom_sf"/>
</dbReference>
<sequence>MKHVYIVLFFIAITIASCTDMLDVTRLDVVSSDQVWNDETLIEAYYGNLYSRANFIFGLDETTSTNFFDKYYGAGHMGSEGTNRQKARVAYTDGRLAADNTDIPIGNWDYGFIRDVNTAIENLNASTSFSEDFKNQKLGEAYFMRAFSYFEMVKRYGGVPIVTTVQNPSADIETLQIPRSTEEEVYRFIESELDKAYELLSGRQNHKTYITEWAVLCLKSRAMLYAGSIAANNSKLTYTKDGLVGIDPSKAEAFYQSSLNASQKLTDLGGFSLQVNDNNQIDNFRKLFIEDNDEIIMLMEFTGAGGRYNNLEALLHPRVTAYEYWGNMFSPYLENLEAFEYMDGTPGNMLYGTDITWREAFKKGNFYSLDQLFGAKDARLLASIAVPQTEYIGEPIYYHLSVTDPDYAKANAVPLKCQNQNTGPNAGHTGFGQVKFLNGVPWLLGEGSSDVPIFRLGEIYLNYAEAALGLEQHLSEGLKYLNDIRARAGLVPHSSLTFDAIVQERRVELMFEHHRFWDLRRWRLAEEYLNSQLSGVDWVWNVEANTYQLTMKKNVEQFIRQFRPEHYYFPIPQNVVRDDKLEQNPGYSF</sequence>
<comment type="subcellular location">
    <subcellularLocation>
        <location evidence="1">Cell outer membrane</location>
    </subcellularLocation>
</comment>
<dbReference type="RefSeq" id="WP_119350211.1">
    <property type="nucleotide sequence ID" value="NZ_QWET01000008.1"/>
</dbReference>
<dbReference type="GO" id="GO:0009279">
    <property type="term" value="C:cell outer membrane"/>
    <property type="evidence" value="ECO:0007669"/>
    <property type="project" value="UniProtKB-SubCell"/>
</dbReference>
<dbReference type="Gene3D" id="1.25.40.390">
    <property type="match status" value="1"/>
</dbReference>
<evidence type="ECO:0000256" key="5">
    <source>
        <dbReference type="ARBA" id="ARBA00023237"/>
    </source>
</evidence>
<protein>
    <submittedName>
        <fullName evidence="8">RagB/SusD family nutrient uptake outer membrane protein</fullName>
    </submittedName>
</protein>
<keyword evidence="4" id="KW-0472">Membrane</keyword>
<dbReference type="SUPFAM" id="SSF48452">
    <property type="entry name" value="TPR-like"/>
    <property type="match status" value="1"/>
</dbReference>
<reference evidence="8 9" key="1">
    <citation type="journal article" date="2015" name="Int. J. Syst. Evol. Microbiol.">
        <title>Mariniphaga sediminis sp. nov., isolated from coastal sediment.</title>
        <authorList>
            <person name="Wang F.Q."/>
            <person name="Shen Q.Y."/>
            <person name="Chen G.J."/>
            <person name="Du Z.J."/>
        </authorList>
    </citation>
    <scope>NUCLEOTIDE SEQUENCE [LARGE SCALE GENOMIC DNA]</scope>
    <source>
        <strain evidence="8 9">SY21</strain>
    </source>
</reference>
<accession>A0A399CZT7</accession>
<dbReference type="Pfam" id="PF07980">
    <property type="entry name" value="SusD_RagB"/>
    <property type="match status" value="1"/>
</dbReference>
<organism evidence="8 9">
    <name type="scientific">Mariniphaga sediminis</name>
    <dbReference type="NCBI Taxonomy" id="1628158"/>
    <lineage>
        <taxon>Bacteria</taxon>
        <taxon>Pseudomonadati</taxon>
        <taxon>Bacteroidota</taxon>
        <taxon>Bacteroidia</taxon>
        <taxon>Marinilabiliales</taxon>
        <taxon>Prolixibacteraceae</taxon>
        <taxon>Mariniphaga</taxon>
    </lineage>
</organism>
<feature type="domain" description="SusD-like N-terminal" evidence="7">
    <location>
        <begin position="36"/>
        <end position="223"/>
    </location>
</feature>
<comment type="caution">
    <text evidence="8">The sequence shown here is derived from an EMBL/GenBank/DDBJ whole genome shotgun (WGS) entry which is preliminary data.</text>
</comment>
<dbReference type="PROSITE" id="PS51257">
    <property type="entry name" value="PROKAR_LIPOPROTEIN"/>
    <property type="match status" value="1"/>
</dbReference>
<dbReference type="OrthoDB" id="5694214at2"/>
<evidence type="ECO:0000256" key="3">
    <source>
        <dbReference type="ARBA" id="ARBA00022729"/>
    </source>
</evidence>
<evidence type="ECO:0000259" key="7">
    <source>
        <dbReference type="Pfam" id="PF14322"/>
    </source>
</evidence>
<keyword evidence="3" id="KW-0732">Signal</keyword>
<dbReference type="AlphaFoldDB" id="A0A399CZT7"/>
<evidence type="ECO:0000256" key="1">
    <source>
        <dbReference type="ARBA" id="ARBA00004442"/>
    </source>
</evidence>
<gene>
    <name evidence="8" type="ORF">D1164_11890</name>
</gene>
<evidence type="ECO:0000256" key="2">
    <source>
        <dbReference type="ARBA" id="ARBA00006275"/>
    </source>
</evidence>
<dbReference type="EMBL" id="QWET01000008">
    <property type="protein sequence ID" value="RIH64746.1"/>
    <property type="molecule type" value="Genomic_DNA"/>
</dbReference>
<evidence type="ECO:0000256" key="4">
    <source>
        <dbReference type="ARBA" id="ARBA00023136"/>
    </source>
</evidence>
<feature type="domain" description="RagB/SusD" evidence="6">
    <location>
        <begin position="323"/>
        <end position="587"/>
    </location>
</feature>
<keyword evidence="9" id="KW-1185">Reference proteome</keyword>
<evidence type="ECO:0000313" key="9">
    <source>
        <dbReference type="Proteomes" id="UP000266441"/>
    </source>
</evidence>
<name>A0A399CZT7_9BACT</name>
<keyword evidence="5" id="KW-0998">Cell outer membrane</keyword>
<dbReference type="InterPro" id="IPR033985">
    <property type="entry name" value="SusD-like_N"/>
</dbReference>
<comment type="similarity">
    <text evidence="2">Belongs to the SusD family.</text>
</comment>
<evidence type="ECO:0000259" key="6">
    <source>
        <dbReference type="Pfam" id="PF07980"/>
    </source>
</evidence>
<dbReference type="Proteomes" id="UP000266441">
    <property type="component" value="Unassembled WGS sequence"/>
</dbReference>
<proteinExistence type="inferred from homology"/>